<dbReference type="KEGG" id="ptan:CRYO30217_01102"/>
<evidence type="ECO:0000313" key="6">
    <source>
        <dbReference type="Proteomes" id="UP000683507"/>
    </source>
</evidence>
<dbReference type="SMART" id="SM00822">
    <property type="entry name" value="PKS_KR"/>
    <property type="match status" value="1"/>
</dbReference>
<dbReference type="CDD" id="cd05233">
    <property type="entry name" value="SDR_c"/>
    <property type="match status" value="1"/>
</dbReference>
<dbReference type="GO" id="GO:0016491">
    <property type="term" value="F:oxidoreductase activity"/>
    <property type="evidence" value="ECO:0007669"/>
    <property type="project" value="UniProtKB-KW"/>
</dbReference>
<dbReference type="Gene3D" id="3.40.50.720">
    <property type="entry name" value="NAD(P)-binding Rossmann-like Domain"/>
    <property type="match status" value="1"/>
</dbReference>
<dbReference type="AlphaFoldDB" id="A0A916JLD9"/>
<organism evidence="5 6">
    <name type="scientific">Parvicella tangerina</name>
    <dbReference type="NCBI Taxonomy" id="2829795"/>
    <lineage>
        <taxon>Bacteria</taxon>
        <taxon>Pseudomonadati</taxon>
        <taxon>Bacteroidota</taxon>
        <taxon>Flavobacteriia</taxon>
        <taxon>Flavobacteriales</taxon>
        <taxon>Parvicellaceae</taxon>
        <taxon>Parvicella</taxon>
    </lineage>
</organism>
<dbReference type="PRINTS" id="PR00081">
    <property type="entry name" value="GDHRDH"/>
</dbReference>
<dbReference type="GO" id="GO:0016020">
    <property type="term" value="C:membrane"/>
    <property type="evidence" value="ECO:0007669"/>
    <property type="project" value="TreeGrafter"/>
</dbReference>
<dbReference type="InterPro" id="IPR002347">
    <property type="entry name" value="SDR_fam"/>
</dbReference>
<dbReference type="EC" id="1.-.-.-" evidence="5"/>
<dbReference type="Proteomes" id="UP000683507">
    <property type="component" value="Chromosome"/>
</dbReference>
<dbReference type="PRINTS" id="PR00080">
    <property type="entry name" value="SDRFAMILY"/>
</dbReference>
<evidence type="ECO:0000259" key="4">
    <source>
        <dbReference type="SMART" id="SM00822"/>
    </source>
</evidence>
<comment type="similarity">
    <text evidence="1 3">Belongs to the short-chain dehydrogenases/reductases (SDR) family.</text>
</comment>
<dbReference type="InterPro" id="IPR036291">
    <property type="entry name" value="NAD(P)-bd_dom_sf"/>
</dbReference>
<dbReference type="EMBL" id="OU015584">
    <property type="protein sequence ID" value="CAG5079866.1"/>
    <property type="molecule type" value="Genomic_DNA"/>
</dbReference>
<evidence type="ECO:0000256" key="1">
    <source>
        <dbReference type="ARBA" id="ARBA00006484"/>
    </source>
</evidence>
<proteinExistence type="inferred from homology"/>
<name>A0A916JLD9_9FLAO</name>
<sequence length="268" mass="29275">MKIANKTFIVTGGGSGMGRELTLQLVQKGAHVIIIDLHEDDMNETANMAGQNSVSSYRIDISDKTAIDQFVQDVGTKHPNIDGVVNNAGIIQPFIDVKDLDFQQIEKVMNVNFYGPLYLTKALLPRLLKRPEAHILNVSSMGGFIPFPGQAIYGASKAAVKLLTEALYAELLNTKVGVTLAFPGAIDTNIMSNSGLATKEEEAKSKREAKFNALPADKAAAQMIKAIEKNKLHVLIGKDAKMMNFLYRLAPRRAINMITKQMAKMKAS</sequence>
<dbReference type="PANTHER" id="PTHR44196:SF1">
    <property type="entry name" value="DEHYDROGENASE_REDUCTASE SDR FAMILY MEMBER 7B"/>
    <property type="match status" value="1"/>
</dbReference>
<dbReference type="RefSeq" id="WP_258541320.1">
    <property type="nucleotide sequence ID" value="NZ_OU015584.1"/>
</dbReference>
<dbReference type="SUPFAM" id="SSF51735">
    <property type="entry name" value="NAD(P)-binding Rossmann-fold domains"/>
    <property type="match status" value="1"/>
</dbReference>
<gene>
    <name evidence="5" type="primary">sadH_2</name>
    <name evidence="5" type="ORF">CRYO30217_01102</name>
</gene>
<dbReference type="InterPro" id="IPR057326">
    <property type="entry name" value="KR_dom"/>
</dbReference>
<keyword evidence="2 5" id="KW-0560">Oxidoreductase</keyword>
<protein>
    <submittedName>
        <fullName evidence="5">Oxidoreductase SadH</fullName>
        <ecNumber evidence="5">1.-.-.-</ecNumber>
    </submittedName>
</protein>
<accession>A0A916JLD9</accession>
<evidence type="ECO:0000256" key="3">
    <source>
        <dbReference type="RuleBase" id="RU000363"/>
    </source>
</evidence>
<dbReference type="PANTHER" id="PTHR44196">
    <property type="entry name" value="DEHYDROGENASE/REDUCTASE SDR FAMILY MEMBER 7B"/>
    <property type="match status" value="1"/>
</dbReference>
<dbReference type="Pfam" id="PF00106">
    <property type="entry name" value="adh_short"/>
    <property type="match status" value="1"/>
</dbReference>
<reference evidence="5" key="1">
    <citation type="submission" date="2021-04" db="EMBL/GenBank/DDBJ databases">
        <authorList>
            <person name="Rodrigo-Torres L."/>
            <person name="Arahal R. D."/>
            <person name="Lucena T."/>
        </authorList>
    </citation>
    <scope>NUCLEOTIDE SEQUENCE</scope>
    <source>
        <strain evidence="5">AS29M-1</strain>
    </source>
</reference>
<feature type="domain" description="Ketoreductase" evidence="4">
    <location>
        <begin position="6"/>
        <end position="188"/>
    </location>
</feature>
<keyword evidence="6" id="KW-1185">Reference proteome</keyword>
<evidence type="ECO:0000256" key="2">
    <source>
        <dbReference type="ARBA" id="ARBA00023002"/>
    </source>
</evidence>
<evidence type="ECO:0000313" key="5">
    <source>
        <dbReference type="EMBL" id="CAG5079866.1"/>
    </source>
</evidence>